<evidence type="ECO:0000256" key="9">
    <source>
        <dbReference type="ARBA" id="ARBA00023163"/>
    </source>
</evidence>
<name>A0A6P5A593_BRABE</name>
<keyword evidence="14" id="KW-1185">Reference proteome</keyword>
<evidence type="ECO:0000256" key="1">
    <source>
        <dbReference type="ARBA" id="ARBA00004123"/>
    </source>
</evidence>
<keyword evidence="3" id="KW-0479">Metal-binding</keyword>
<comment type="similarity">
    <text evidence="2">Belongs to the krueppel C2H2-type zinc-finger protein family.</text>
</comment>
<dbReference type="GeneID" id="109482977"/>
<dbReference type="PANTHER" id="PTHR24379">
    <property type="entry name" value="KRAB AND ZINC FINGER DOMAIN-CONTAINING"/>
    <property type="match status" value="1"/>
</dbReference>
<dbReference type="FunFam" id="3.30.160.60:FF:001156">
    <property type="entry name" value="Zinc finger protein 407"/>
    <property type="match status" value="1"/>
</dbReference>
<accession>A0A6P5A593</accession>
<dbReference type="Proteomes" id="UP000515135">
    <property type="component" value="Unplaced"/>
</dbReference>
<feature type="domain" description="C2H2-type" evidence="13">
    <location>
        <begin position="667"/>
        <end position="694"/>
    </location>
</feature>
<feature type="domain" description="C2H2-type" evidence="13">
    <location>
        <begin position="723"/>
        <end position="750"/>
    </location>
</feature>
<dbReference type="FunFam" id="3.30.160.60:FF:000910">
    <property type="entry name" value="Uncharacterized protein"/>
    <property type="match status" value="1"/>
</dbReference>
<feature type="domain" description="C2H2-type" evidence="13">
    <location>
        <begin position="695"/>
        <end position="722"/>
    </location>
</feature>
<evidence type="ECO:0000313" key="15">
    <source>
        <dbReference type="RefSeq" id="XP_019641439.1"/>
    </source>
</evidence>
<evidence type="ECO:0000256" key="12">
    <source>
        <dbReference type="SAM" id="MobiDB-lite"/>
    </source>
</evidence>
<dbReference type="GO" id="GO:0045893">
    <property type="term" value="P:positive regulation of DNA-templated transcription"/>
    <property type="evidence" value="ECO:0007669"/>
    <property type="project" value="UniProtKB-ARBA"/>
</dbReference>
<proteinExistence type="inferred from homology"/>
<keyword evidence="7" id="KW-0805">Transcription regulation</keyword>
<feature type="region of interest" description="Disordered" evidence="12">
    <location>
        <begin position="87"/>
        <end position="122"/>
    </location>
</feature>
<dbReference type="GO" id="GO:0005634">
    <property type="term" value="C:nucleus"/>
    <property type="evidence" value="ECO:0007669"/>
    <property type="project" value="UniProtKB-SubCell"/>
</dbReference>
<dbReference type="Gene3D" id="3.30.160.60">
    <property type="entry name" value="Classic Zinc Finger"/>
    <property type="match status" value="7"/>
</dbReference>
<protein>
    <submittedName>
        <fullName evidence="15">Zinc finger protein 2 homolog isoform X1</fullName>
    </submittedName>
</protein>
<dbReference type="InterPro" id="IPR036236">
    <property type="entry name" value="Znf_C2H2_sf"/>
</dbReference>
<dbReference type="PANTHER" id="PTHR24379:SF121">
    <property type="entry name" value="C2H2-TYPE DOMAIN-CONTAINING PROTEIN"/>
    <property type="match status" value="1"/>
</dbReference>
<evidence type="ECO:0000259" key="13">
    <source>
        <dbReference type="PROSITE" id="PS50157"/>
    </source>
</evidence>
<dbReference type="InterPro" id="IPR013087">
    <property type="entry name" value="Znf_C2H2_type"/>
</dbReference>
<feature type="domain" description="C2H2-type" evidence="13">
    <location>
        <begin position="550"/>
        <end position="573"/>
    </location>
</feature>
<keyword evidence="10" id="KW-0539">Nucleus</keyword>
<comment type="subcellular location">
    <subcellularLocation>
        <location evidence="1">Nucleus</location>
    </subcellularLocation>
</comment>
<dbReference type="SUPFAM" id="SSF57667">
    <property type="entry name" value="beta-beta-alpha zinc fingers"/>
    <property type="match status" value="4"/>
</dbReference>
<reference evidence="15" key="1">
    <citation type="submission" date="2025-08" db="UniProtKB">
        <authorList>
            <consortium name="RefSeq"/>
        </authorList>
    </citation>
    <scope>IDENTIFICATION</scope>
    <source>
        <tissue evidence="15">Gonad</tissue>
    </source>
</reference>
<dbReference type="SMART" id="SM00355">
    <property type="entry name" value="ZnF_C2H2"/>
    <property type="match status" value="11"/>
</dbReference>
<sequence>MRPSVLVLCQRSELAAPVKMATVAGMCGLSEQVTLAVLPRLFYEELLIELNRRGMNMDRSTFNRGELLSLLQDLMVEEYFALQTSVGEPSLQNNGPSSSGVQGSEDGAGYPGTESEPGNIPSVPRIKQEVEEPFPVYAACVGADRADTHTPVTATETQEHFEDTTEGPLHLTDEINVTIENEKEDDDDDDDEIYDHFGCTDEAFKTQHENCYQDIIDENDTSYRKGVRQCPHCDYTSVHSTTMKRHMFRHTGEKPFACSLCNYTTSRKYCLVNHMDMQHVRSWQKDSAQKGGNASGGLASCKKMSGKKKAKQKCYFCSYTSSTKKSMTKHLAQKHARQHSLQERNYQHNASLNNSAASSNGTLLETAESFDKTSCVEYGETSPVVTNEMIQPSELNSDHNSAASNSGNAKQVIISCPLCKYTSKLVKQMEQHIRSHTVKGPFKCPECSFLATERSELFLHIETHERFSCHDCGYRAATRGGLTRHRARQHPVKLLLKGDDCSSLDESIQLGEASDNEKVSLECRRCSYCTTDRSHFQEHIIKVHGKAGRFTCEVCGFWAASHSRLQKHMKKLHLYKGSGTARPQEVALVVDGSPLQVRLVSCTYDQSSVDKRGRDTNSKDMTLPNDEVTAHNQTTEHIGTSEQAVSVKTAGVTAENEEEVRHKAKPYMCGECGYRAATKHTLSAHMRKHLGGKVFECQQCGLQASSHSDLVIHVRKHTGEKPYKCPHCTTAFARKQNLRRHIKVHERIRKSLKT</sequence>
<feature type="domain" description="C2H2-type" evidence="13">
    <location>
        <begin position="228"/>
        <end position="255"/>
    </location>
</feature>
<keyword evidence="8" id="KW-0238">DNA-binding</keyword>
<dbReference type="Pfam" id="PF00096">
    <property type="entry name" value="zf-C2H2"/>
    <property type="match status" value="2"/>
</dbReference>
<dbReference type="GO" id="GO:0005694">
    <property type="term" value="C:chromosome"/>
    <property type="evidence" value="ECO:0007669"/>
    <property type="project" value="UniProtKB-ARBA"/>
</dbReference>
<evidence type="ECO:0000256" key="2">
    <source>
        <dbReference type="ARBA" id="ARBA00006991"/>
    </source>
</evidence>
<keyword evidence="6" id="KW-0862">Zinc</keyword>
<evidence type="ECO:0000256" key="3">
    <source>
        <dbReference type="ARBA" id="ARBA00022723"/>
    </source>
</evidence>
<keyword evidence="5 11" id="KW-0863">Zinc-finger</keyword>
<evidence type="ECO:0000256" key="10">
    <source>
        <dbReference type="ARBA" id="ARBA00023242"/>
    </source>
</evidence>
<dbReference type="FunFam" id="3.30.160.60:FF:001732">
    <property type="entry name" value="Zgc:162936"/>
    <property type="match status" value="1"/>
</dbReference>
<keyword evidence="4" id="KW-0677">Repeat</keyword>
<dbReference type="RefSeq" id="XP_019641439.1">
    <property type="nucleotide sequence ID" value="XM_019785880.1"/>
</dbReference>
<evidence type="ECO:0000256" key="4">
    <source>
        <dbReference type="ARBA" id="ARBA00022737"/>
    </source>
</evidence>
<gene>
    <name evidence="15" type="primary">LOC109482977</name>
</gene>
<evidence type="ECO:0000256" key="7">
    <source>
        <dbReference type="ARBA" id="ARBA00023015"/>
    </source>
</evidence>
<evidence type="ECO:0000256" key="6">
    <source>
        <dbReference type="ARBA" id="ARBA00022833"/>
    </source>
</evidence>
<dbReference type="PROSITE" id="PS50157">
    <property type="entry name" value="ZINC_FINGER_C2H2_2"/>
    <property type="match status" value="5"/>
</dbReference>
<evidence type="ECO:0000313" key="14">
    <source>
        <dbReference type="Proteomes" id="UP000515135"/>
    </source>
</evidence>
<dbReference type="KEGG" id="bbel:109482977"/>
<dbReference type="GO" id="GO:0043565">
    <property type="term" value="F:sequence-specific DNA binding"/>
    <property type="evidence" value="ECO:0007669"/>
    <property type="project" value="UniProtKB-ARBA"/>
</dbReference>
<keyword evidence="9" id="KW-0804">Transcription</keyword>
<evidence type="ECO:0000256" key="11">
    <source>
        <dbReference type="PROSITE-ProRule" id="PRU00042"/>
    </source>
</evidence>
<dbReference type="PROSITE" id="PS00028">
    <property type="entry name" value="ZINC_FINGER_C2H2_1"/>
    <property type="match status" value="1"/>
</dbReference>
<dbReference type="OrthoDB" id="2687452at2759"/>
<dbReference type="GO" id="GO:0008270">
    <property type="term" value="F:zinc ion binding"/>
    <property type="evidence" value="ECO:0007669"/>
    <property type="project" value="UniProtKB-KW"/>
</dbReference>
<evidence type="ECO:0000256" key="5">
    <source>
        <dbReference type="ARBA" id="ARBA00022771"/>
    </source>
</evidence>
<feature type="compositionally biased region" description="Polar residues" evidence="12">
    <location>
        <begin position="87"/>
        <end position="102"/>
    </location>
</feature>
<dbReference type="AlphaFoldDB" id="A0A6P5A593"/>
<evidence type="ECO:0000256" key="8">
    <source>
        <dbReference type="ARBA" id="ARBA00023125"/>
    </source>
</evidence>
<organism evidence="14 15">
    <name type="scientific">Branchiostoma belcheri</name>
    <name type="common">Amphioxus</name>
    <dbReference type="NCBI Taxonomy" id="7741"/>
    <lineage>
        <taxon>Eukaryota</taxon>
        <taxon>Metazoa</taxon>
        <taxon>Chordata</taxon>
        <taxon>Cephalochordata</taxon>
        <taxon>Leptocardii</taxon>
        <taxon>Amphioxiformes</taxon>
        <taxon>Branchiostomatidae</taxon>
        <taxon>Branchiostoma</taxon>
    </lineage>
</organism>